<sequence>MSDTPAPLQAEDASPGNAKIVYILYLVGLIVGITSIVGVVMAYIYKGDAPAWLRDHYRWQIRTFWIGVLYTLIGMLTSMILVGYLVLLFVLIWYIVRCVKGLQALDKRQPLADSGSWLF</sequence>
<keyword evidence="3 5" id="KW-1133">Transmembrane helix</keyword>
<comment type="subcellular location">
    <subcellularLocation>
        <location evidence="1">Membrane</location>
        <topology evidence="1">Multi-pass membrane protein</topology>
    </subcellularLocation>
</comment>
<gene>
    <name evidence="6" type="ORF">H9C73_15425</name>
</gene>
<reference evidence="6 7" key="1">
    <citation type="submission" date="2020-09" db="EMBL/GenBank/DDBJ databases">
        <authorList>
            <person name="Tanuku N.R.S."/>
        </authorList>
    </citation>
    <scope>NUCLEOTIDE SEQUENCE [LARGE SCALE GENOMIC DNA]</scope>
    <source>
        <strain evidence="6 7">AK62</strain>
    </source>
</reference>
<feature type="transmembrane region" description="Helical" evidence="5">
    <location>
        <begin position="64"/>
        <end position="96"/>
    </location>
</feature>
<evidence type="ECO:0008006" key="8">
    <source>
        <dbReference type="Google" id="ProtNLM"/>
    </source>
</evidence>
<evidence type="ECO:0000256" key="4">
    <source>
        <dbReference type="ARBA" id="ARBA00023136"/>
    </source>
</evidence>
<evidence type="ECO:0000256" key="1">
    <source>
        <dbReference type="ARBA" id="ARBA00004141"/>
    </source>
</evidence>
<keyword evidence="2 5" id="KW-0812">Transmembrane</keyword>
<dbReference type="Pfam" id="PF09685">
    <property type="entry name" value="MamF_MmsF"/>
    <property type="match status" value="1"/>
</dbReference>
<evidence type="ECO:0000256" key="5">
    <source>
        <dbReference type="SAM" id="Phobius"/>
    </source>
</evidence>
<organism evidence="6 7">
    <name type="scientific">Marinobacterium alkalitolerans</name>
    <dbReference type="NCBI Taxonomy" id="1542925"/>
    <lineage>
        <taxon>Bacteria</taxon>
        <taxon>Pseudomonadati</taxon>
        <taxon>Pseudomonadota</taxon>
        <taxon>Gammaproteobacteria</taxon>
        <taxon>Oceanospirillales</taxon>
        <taxon>Oceanospirillaceae</taxon>
        <taxon>Marinobacterium</taxon>
    </lineage>
</organism>
<evidence type="ECO:0000256" key="2">
    <source>
        <dbReference type="ARBA" id="ARBA00022692"/>
    </source>
</evidence>
<protein>
    <recommendedName>
        <fullName evidence="8">Transmembrane protein</fullName>
    </recommendedName>
</protein>
<keyword evidence="7" id="KW-1185">Reference proteome</keyword>
<dbReference type="RefSeq" id="WP_209288800.1">
    <property type="nucleotide sequence ID" value="NZ_JACVEW010000035.1"/>
</dbReference>
<dbReference type="Proteomes" id="UP000810171">
    <property type="component" value="Unassembled WGS sequence"/>
</dbReference>
<name>A0ABS3ZEJ5_9GAMM</name>
<dbReference type="EMBL" id="JACVEW010000035">
    <property type="protein sequence ID" value="MBP0050117.1"/>
    <property type="molecule type" value="Genomic_DNA"/>
</dbReference>
<comment type="caution">
    <text evidence="6">The sequence shown here is derived from an EMBL/GenBank/DDBJ whole genome shotgun (WGS) entry which is preliminary data.</text>
</comment>
<proteinExistence type="predicted"/>
<dbReference type="InterPro" id="IPR019109">
    <property type="entry name" value="MamF_MmsF"/>
</dbReference>
<feature type="transmembrane region" description="Helical" evidence="5">
    <location>
        <begin position="20"/>
        <end position="44"/>
    </location>
</feature>
<evidence type="ECO:0000256" key="3">
    <source>
        <dbReference type="ARBA" id="ARBA00022989"/>
    </source>
</evidence>
<evidence type="ECO:0000313" key="6">
    <source>
        <dbReference type="EMBL" id="MBP0050117.1"/>
    </source>
</evidence>
<evidence type="ECO:0000313" key="7">
    <source>
        <dbReference type="Proteomes" id="UP000810171"/>
    </source>
</evidence>
<keyword evidence="4 5" id="KW-0472">Membrane</keyword>
<accession>A0ABS3ZEJ5</accession>